<dbReference type="Proteomes" id="UP000887567">
    <property type="component" value="Unplaced"/>
</dbReference>
<evidence type="ECO:0000313" key="2">
    <source>
        <dbReference type="EnsemblMetazoa" id="XP_020909084.2"/>
    </source>
</evidence>
<sequence>MSRSEKLWCIKIESNKAYLFKGGKKLQGARHIVAATAVETNVRRDKIKTLLKIEFDYININGGKENIQFVNGINPQYFNRFGSDDDFQKIDTKDPKELAEQITTAADKLSINSTSTARTNATSSQRTPETQRKRSLSRTYSVDQSTSKKKKKETTSTSQYVKNIQVRCNECRLDDSTHFIPIDKFVIPPKERQIREVDEGFVSSLKTSLKDHPEGNYEPLFVLVKDVDTKEHFDKTKLGEYQYEVLGGTHLTLATKHLNQESPTNKYYKGRIARIYIGLKDEEARWLGAMHNNTGSCRHGLSYKDEVEICRTQLYQTTGVDPSGEPPKPSDTWRDMCSSLLNKPKRNLSEVFTMAQSSGVVWGHFLTVNQKYENGQLKDQKIKNSEIVKGKPLLKQWQLKELCSLGNEDRAFLLQKVVNIEMSLEEMNVAGKQIKLVKPVQEAIVNFFKMERWDEAETKFGDGVSVDKLLRHAVKAFEASHSFQNYLRHLKNMLSSDEVTALDIFDGQQGTKGIALNLNVQDVNQEAASKLPNYDGAFLTIANVTENKEIAQDVVKAVSRLNFTKLTFFNIVLFVDIKDISTVKDVLKKEGAFEIQTGHFFKKQKNNCNGSVLHNVLTSFLIGHWSVSNTLSEEHITGVNANVIEINGDREIHLPLEAYEWCRLDSDDLRCGVLTDGCGMGNPLSPVLANIFMAKLEADVVRPFNPPFYDRYVDDIFSKRKLDEPDRLLEKMNE</sequence>
<accession>A0A913XSK6</accession>
<protein>
    <submittedName>
        <fullName evidence="2">Uncharacterized protein</fullName>
    </submittedName>
</protein>
<dbReference type="RefSeq" id="XP_020909084.2">
    <property type="nucleotide sequence ID" value="XM_021053425.2"/>
</dbReference>
<keyword evidence="3" id="KW-1185">Reference proteome</keyword>
<dbReference type="PANTHER" id="PTHR21301">
    <property type="entry name" value="REVERSE TRANSCRIPTASE"/>
    <property type="match status" value="1"/>
</dbReference>
<evidence type="ECO:0000256" key="1">
    <source>
        <dbReference type="SAM" id="MobiDB-lite"/>
    </source>
</evidence>
<dbReference type="CDD" id="cd00304">
    <property type="entry name" value="RT_like"/>
    <property type="match status" value="1"/>
</dbReference>
<name>A0A913XSK6_EXADI</name>
<dbReference type="PANTHER" id="PTHR21301:SF10">
    <property type="entry name" value="REVERSE TRANSCRIPTASE DOMAIN-CONTAINING PROTEIN"/>
    <property type="match status" value="1"/>
</dbReference>
<organism evidence="2 3">
    <name type="scientific">Exaiptasia diaphana</name>
    <name type="common">Tropical sea anemone</name>
    <name type="synonym">Aiptasia pulchella</name>
    <dbReference type="NCBI Taxonomy" id="2652724"/>
    <lineage>
        <taxon>Eukaryota</taxon>
        <taxon>Metazoa</taxon>
        <taxon>Cnidaria</taxon>
        <taxon>Anthozoa</taxon>
        <taxon>Hexacorallia</taxon>
        <taxon>Actiniaria</taxon>
        <taxon>Aiptasiidae</taxon>
        <taxon>Exaiptasia</taxon>
    </lineage>
</organism>
<dbReference type="GeneID" id="110247042"/>
<feature type="region of interest" description="Disordered" evidence="1">
    <location>
        <begin position="109"/>
        <end position="156"/>
    </location>
</feature>
<dbReference type="OMA" id="GKENIQF"/>
<evidence type="ECO:0000313" key="3">
    <source>
        <dbReference type="Proteomes" id="UP000887567"/>
    </source>
</evidence>
<dbReference type="EnsemblMetazoa" id="XM_021053425.2">
    <property type="protein sequence ID" value="XP_020909084.2"/>
    <property type="gene ID" value="LOC110247042"/>
</dbReference>
<feature type="compositionally biased region" description="Low complexity" evidence="1">
    <location>
        <begin position="110"/>
        <end position="127"/>
    </location>
</feature>
<proteinExistence type="predicted"/>
<dbReference type="AlphaFoldDB" id="A0A913XSK6"/>
<dbReference type="OrthoDB" id="5988050at2759"/>
<reference evidence="2" key="1">
    <citation type="submission" date="2022-11" db="UniProtKB">
        <authorList>
            <consortium name="EnsemblMetazoa"/>
        </authorList>
    </citation>
    <scope>IDENTIFICATION</scope>
</reference>
<dbReference type="KEGG" id="epa:110247042"/>